<evidence type="ECO:0000256" key="3">
    <source>
        <dbReference type="ARBA" id="ARBA00022884"/>
    </source>
</evidence>
<dbReference type="EMBL" id="AMYB01000001">
    <property type="protein sequence ID" value="OAD07859.1"/>
    <property type="molecule type" value="Genomic_DNA"/>
</dbReference>
<accession>A0A162RPW8</accession>
<dbReference type="OrthoDB" id="2155283at2759"/>
<dbReference type="SUPFAM" id="SSF47769">
    <property type="entry name" value="SAM/Pointed domain"/>
    <property type="match status" value="1"/>
</dbReference>
<dbReference type="InterPro" id="IPR013761">
    <property type="entry name" value="SAM/pointed_sf"/>
</dbReference>
<dbReference type="VEuPathDB" id="FungiDB:MUCCIDRAFT_125868"/>
<dbReference type="PANTHER" id="PTHR12515:SF5">
    <property type="entry name" value="PROTEIN SMAUG"/>
    <property type="match status" value="1"/>
</dbReference>
<protein>
    <recommendedName>
        <fullName evidence="4">SAM domain-containing protein</fullName>
    </recommendedName>
</protein>
<dbReference type="InterPro" id="IPR001660">
    <property type="entry name" value="SAM"/>
</dbReference>
<evidence type="ECO:0000256" key="1">
    <source>
        <dbReference type="ARBA" id="ARBA00004496"/>
    </source>
</evidence>
<proteinExistence type="predicted"/>
<comment type="subcellular location">
    <subcellularLocation>
        <location evidence="1">Cytoplasm</location>
    </subcellularLocation>
</comment>
<keyword evidence="6" id="KW-1185">Reference proteome</keyword>
<dbReference type="AlphaFoldDB" id="A0A162RPW8"/>
<feature type="non-terminal residue" evidence="5">
    <location>
        <position position="56"/>
    </location>
</feature>
<dbReference type="Proteomes" id="UP000077051">
    <property type="component" value="Unassembled WGS sequence"/>
</dbReference>
<keyword evidence="3" id="KW-0694">RNA-binding</keyword>
<comment type="caution">
    <text evidence="5">The sequence shown here is derived from an EMBL/GenBank/DDBJ whole genome shotgun (WGS) entry which is preliminary data.</text>
</comment>
<keyword evidence="2" id="KW-0963">Cytoplasm</keyword>
<dbReference type="PANTHER" id="PTHR12515">
    <property type="entry name" value="STERILE ALPHA MOTIF DOMAIN CONTAINING PROTEIN 4-RELATED"/>
    <property type="match status" value="1"/>
</dbReference>
<evidence type="ECO:0000259" key="4">
    <source>
        <dbReference type="Pfam" id="PF07647"/>
    </source>
</evidence>
<sequence>RCLLDVPAWFRSMRLHKYNTIFEHMRWQDIIRLDDAALQEKGVAALGARRKMLKVF</sequence>
<organism evidence="5 6">
    <name type="scientific">Mucor lusitanicus CBS 277.49</name>
    <dbReference type="NCBI Taxonomy" id="747725"/>
    <lineage>
        <taxon>Eukaryota</taxon>
        <taxon>Fungi</taxon>
        <taxon>Fungi incertae sedis</taxon>
        <taxon>Mucoromycota</taxon>
        <taxon>Mucoromycotina</taxon>
        <taxon>Mucoromycetes</taxon>
        <taxon>Mucorales</taxon>
        <taxon>Mucorineae</taxon>
        <taxon>Mucoraceae</taxon>
        <taxon>Mucor</taxon>
    </lineage>
</organism>
<dbReference type="GO" id="GO:0000289">
    <property type="term" value="P:nuclear-transcribed mRNA poly(A) tail shortening"/>
    <property type="evidence" value="ECO:0007669"/>
    <property type="project" value="TreeGrafter"/>
</dbReference>
<feature type="domain" description="SAM" evidence="4">
    <location>
        <begin position="5"/>
        <end position="54"/>
    </location>
</feature>
<gene>
    <name evidence="5" type="ORF">MUCCIDRAFT_125868</name>
</gene>
<dbReference type="InterPro" id="IPR050897">
    <property type="entry name" value="SMAUG/VTS1_RNA-bind"/>
</dbReference>
<reference evidence="5 6" key="1">
    <citation type="submission" date="2015-06" db="EMBL/GenBank/DDBJ databases">
        <title>Expansion of signal transduction pathways in fungi by whole-genome duplication.</title>
        <authorList>
            <consortium name="DOE Joint Genome Institute"/>
            <person name="Corrochano L.M."/>
            <person name="Kuo A."/>
            <person name="Marcet-Houben M."/>
            <person name="Polaino S."/>
            <person name="Salamov A."/>
            <person name="Villalobos J.M."/>
            <person name="Alvarez M.I."/>
            <person name="Avalos J."/>
            <person name="Benito E.P."/>
            <person name="Benoit I."/>
            <person name="Burger G."/>
            <person name="Camino L.P."/>
            <person name="Canovas D."/>
            <person name="Cerda-Olmedo E."/>
            <person name="Cheng J.-F."/>
            <person name="Dominguez A."/>
            <person name="Elias M."/>
            <person name="Eslava A.P."/>
            <person name="Glaser F."/>
            <person name="Grimwood J."/>
            <person name="Gutierrez G."/>
            <person name="Heitman J."/>
            <person name="Henrissat B."/>
            <person name="Iturriaga E.A."/>
            <person name="Lang B.F."/>
            <person name="Lavin J.L."/>
            <person name="Lee S."/>
            <person name="Li W."/>
            <person name="Lindquist E."/>
            <person name="Lopez-Garcia S."/>
            <person name="Luque E.M."/>
            <person name="Marcos A.T."/>
            <person name="Martin J."/>
            <person name="Mccluskey K."/>
            <person name="Medina H.R."/>
            <person name="Miralles-Duran A."/>
            <person name="Miyazaki A."/>
            <person name="Munoz-Torres E."/>
            <person name="Oguiza J.A."/>
            <person name="Ohm R."/>
            <person name="Olmedo M."/>
            <person name="Orejas M."/>
            <person name="Ortiz-Castellanos L."/>
            <person name="Pisabarro A.G."/>
            <person name="Rodriguez-Romero J."/>
            <person name="Ruiz-Herrera J."/>
            <person name="Ruiz-Vazquez R."/>
            <person name="Sanz C."/>
            <person name="Schackwitz W."/>
            <person name="Schmutz J."/>
            <person name="Shahriari M."/>
            <person name="Shelest E."/>
            <person name="Silva-Franco F."/>
            <person name="Soanes D."/>
            <person name="Syed K."/>
            <person name="Tagua V.G."/>
            <person name="Talbot N.J."/>
            <person name="Thon M."/>
            <person name="De Vries R.P."/>
            <person name="Wiebenga A."/>
            <person name="Yadav J.S."/>
            <person name="Braun E.L."/>
            <person name="Baker S."/>
            <person name="Garre V."/>
            <person name="Horwitz B."/>
            <person name="Torres-Martinez S."/>
            <person name="Idnurm A."/>
            <person name="Herrera-Estrella A."/>
            <person name="Gabaldon T."/>
            <person name="Grigoriev I.V."/>
        </authorList>
    </citation>
    <scope>NUCLEOTIDE SEQUENCE [LARGE SCALE GENOMIC DNA]</scope>
    <source>
        <strain evidence="5 6">CBS 277.49</strain>
    </source>
</reference>
<feature type="non-terminal residue" evidence="5">
    <location>
        <position position="1"/>
    </location>
</feature>
<dbReference type="GO" id="GO:0000932">
    <property type="term" value="C:P-body"/>
    <property type="evidence" value="ECO:0007669"/>
    <property type="project" value="TreeGrafter"/>
</dbReference>
<evidence type="ECO:0000256" key="2">
    <source>
        <dbReference type="ARBA" id="ARBA00022490"/>
    </source>
</evidence>
<evidence type="ECO:0000313" key="5">
    <source>
        <dbReference type="EMBL" id="OAD07859.1"/>
    </source>
</evidence>
<dbReference type="Gene3D" id="1.10.150.50">
    <property type="entry name" value="Transcription Factor, Ets-1"/>
    <property type="match status" value="1"/>
</dbReference>
<dbReference type="Pfam" id="PF07647">
    <property type="entry name" value="SAM_2"/>
    <property type="match status" value="1"/>
</dbReference>
<dbReference type="GO" id="GO:0003729">
    <property type="term" value="F:mRNA binding"/>
    <property type="evidence" value="ECO:0007669"/>
    <property type="project" value="TreeGrafter"/>
</dbReference>
<name>A0A162RPW8_MUCCL</name>
<evidence type="ECO:0000313" key="6">
    <source>
        <dbReference type="Proteomes" id="UP000077051"/>
    </source>
</evidence>